<organism evidence="3 4">
    <name type="scientific">Glomus cerebriforme</name>
    <dbReference type="NCBI Taxonomy" id="658196"/>
    <lineage>
        <taxon>Eukaryota</taxon>
        <taxon>Fungi</taxon>
        <taxon>Fungi incertae sedis</taxon>
        <taxon>Mucoromycota</taxon>
        <taxon>Glomeromycotina</taxon>
        <taxon>Glomeromycetes</taxon>
        <taxon>Glomerales</taxon>
        <taxon>Glomeraceae</taxon>
        <taxon>Glomus</taxon>
    </lineage>
</organism>
<dbReference type="GO" id="GO:0016787">
    <property type="term" value="F:hydrolase activity"/>
    <property type="evidence" value="ECO:0007669"/>
    <property type="project" value="UniProtKB-KW"/>
</dbReference>
<dbReference type="InterPro" id="IPR050266">
    <property type="entry name" value="AB_hydrolase_sf"/>
</dbReference>
<name>A0A397T345_9GLOM</name>
<protein>
    <submittedName>
        <fullName evidence="3">Alpha/Beta hydrolase protein</fullName>
    </submittedName>
</protein>
<feature type="signal peptide" evidence="1">
    <location>
        <begin position="1"/>
        <end position="19"/>
    </location>
</feature>
<proteinExistence type="predicted"/>
<evidence type="ECO:0000313" key="4">
    <source>
        <dbReference type="Proteomes" id="UP000265703"/>
    </source>
</evidence>
<sequence length="332" mass="37932">MNLFKLISTFIITIFSVSAVTVAQVPLYTYPADDGTKSYYVTGGNEVKIFVEEKGDPTKTTIIFSSGFTTSSKSWNPQWFDPEIYENFHIVRYDYRGIGNSDKPNTNMIPNSIVLNDEKFNRYLGDPNSNPYSYDLKATDLFAIINKLSSDYDFKNKKIVLVGWSIGTPISLNFMKNYPDIKIDGFISVAGFVNNTREISDKTFTLFQKIMDPENLNNIASGLDEFIKLFSFKPFSYELYSFFMGTSIMAPFEYRISVAVQVSFTEFYSNLTIPTLHIIGEKDSLVNMEHSLYFASLGQNSESIIYKDIGHCPLWENIKEFNKDIINFVSKI</sequence>
<gene>
    <name evidence="3" type="ORF">C1645_820522</name>
</gene>
<feature type="chain" id="PRO_5017464788" evidence="1">
    <location>
        <begin position="20"/>
        <end position="332"/>
    </location>
</feature>
<dbReference type="Gene3D" id="3.40.50.1820">
    <property type="entry name" value="alpha/beta hydrolase"/>
    <property type="match status" value="1"/>
</dbReference>
<dbReference type="Proteomes" id="UP000265703">
    <property type="component" value="Unassembled WGS sequence"/>
</dbReference>
<keyword evidence="4" id="KW-1185">Reference proteome</keyword>
<dbReference type="EMBL" id="QKYT01000123">
    <property type="protein sequence ID" value="RIA92583.1"/>
    <property type="molecule type" value="Genomic_DNA"/>
</dbReference>
<dbReference type="PANTHER" id="PTHR43798">
    <property type="entry name" value="MONOACYLGLYCEROL LIPASE"/>
    <property type="match status" value="1"/>
</dbReference>
<evidence type="ECO:0000313" key="3">
    <source>
        <dbReference type="EMBL" id="RIA92583.1"/>
    </source>
</evidence>
<reference evidence="3 4" key="1">
    <citation type="submission" date="2018-06" db="EMBL/GenBank/DDBJ databases">
        <title>Comparative genomics reveals the genomic features of Rhizophagus irregularis, R. cerebriforme, R. diaphanum and Gigaspora rosea, and their symbiotic lifestyle signature.</title>
        <authorList>
            <person name="Morin E."/>
            <person name="San Clemente H."/>
            <person name="Chen E.C.H."/>
            <person name="De La Providencia I."/>
            <person name="Hainaut M."/>
            <person name="Kuo A."/>
            <person name="Kohler A."/>
            <person name="Murat C."/>
            <person name="Tang N."/>
            <person name="Roy S."/>
            <person name="Loubradou J."/>
            <person name="Henrissat B."/>
            <person name="Grigoriev I.V."/>
            <person name="Corradi N."/>
            <person name="Roux C."/>
            <person name="Martin F.M."/>
        </authorList>
    </citation>
    <scope>NUCLEOTIDE SEQUENCE [LARGE SCALE GENOMIC DNA]</scope>
    <source>
        <strain evidence="3 4">DAOM 227022</strain>
    </source>
</reference>
<dbReference type="InterPro" id="IPR029058">
    <property type="entry name" value="AB_hydrolase_fold"/>
</dbReference>
<keyword evidence="3" id="KW-0378">Hydrolase</keyword>
<dbReference type="OrthoDB" id="408373at2759"/>
<dbReference type="InterPro" id="IPR000073">
    <property type="entry name" value="AB_hydrolase_1"/>
</dbReference>
<evidence type="ECO:0000256" key="1">
    <source>
        <dbReference type="SAM" id="SignalP"/>
    </source>
</evidence>
<dbReference type="SUPFAM" id="SSF53474">
    <property type="entry name" value="alpha/beta-Hydrolases"/>
    <property type="match status" value="1"/>
</dbReference>
<dbReference type="GO" id="GO:0016020">
    <property type="term" value="C:membrane"/>
    <property type="evidence" value="ECO:0007669"/>
    <property type="project" value="TreeGrafter"/>
</dbReference>
<evidence type="ECO:0000259" key="2">
    <source>
        <dbReference type="Pfam" id="PF00561"/>
    </source>
</evidence>
<dbReference type="Pfam" id="PF00561">
    <property type="entry name" value="Abhydrolase_1"/>
    <property type="match status" value="1"/>
</dbReference>
<dbReference type="AlphaFoldDB" id="A0A397T345"/>
<accession>A0A397T345</accession>
<comment type="caution">
    <text evidence="3">The sequence shown here is derived from an EMBL/GenBank/DDBJ whole genome shotgun (WGS) entry which is preliminary data.</text>
</comment>
<keyword evidence="1" id="KW-0732">Signal</keyword>
<feature type="domain" description="AB hydrolase-1" evidence="2">
    <location>
        <begin position="61"/>
        <end position="317"/>
    </location>
</feature>
<dbReference type="PANTHER" id="PTHR43798:SF33">
    <property type="entry name" value="HYDROLASE, PUTATIVE (AFU_ORTHOLOGUE AFUA_2G14860)-RELATED"/>
    <property type="match status" value="1"/>
</dbReference>